<proteinExistence type="predicted"/>
<keyword evidence="3" id="KW-1185">Reference proteome</keyword>
<accession>H0HQ93</accession>
<dbReference type="InterPro" id="IPR024983">
    <property type="entry name" value="CHAT_dom"/>
</dbReference>
<organism evidence="2 3">
    <name type="scientific">Mesorhizobium alhagi CCNWXJ12-2</name>
    <dbReference type="NCBI Taxonomy" id="1107882"/>
    <lineage>
        <taxon>Bacteria</taxon>
        <taxon>Pseudomonadati</taxon>
        <taxon>Pseudomonadota</taxon>
        <taxon>Alphaproteobacteria</taxon>
        <taxon>Hyphomicrobiales</taxon>
        <taxon>Phyllobacteriaceae</taxon>
        <taxon>Allomesorhizobium</taxon>
    </lineage>
</organism>
<dbReference type="OrthoDB" id="8477184at2"/>
<dbReference type="RefSeq" id="WP_008835954.1">
    <property type="nucleotide sequence ID" value="NZ_AHAM01000084.1"/>
</dbReference>
<dbReference type="PATRIC" id="fig|1107882.3.peg.2287"/>
<feature type="domain" description="CHAT" evidence="1">
    <location>
        <begin position="92"/>
        <end position="330"/>
    </location>
</feature>
<protein>
    <submittedName>
        <fullName evidence="2">TPR repeat-containing protein</fullName>
    </submittedName>
</protein>
<dbReference type="EMBL" id="AHAM01000084">
    <property type="protein sequence ID" value="EHK57119.1"/>
    <property type="molecule type" value="Genomic_DNA"/>
</dbReference>
<reference evidence="2 3" key="1">
    <citation type="journal article" date="2012" name="J. Bacteriol.">
        <title>Draft Genome Sequence of Mesorhizobium alhagi CCNWXJ12-2T, a Novel Salt-Resistant Species Isolated from the Desert of Northwestern China.</title>
        <authorList>
            <person name="Zhou M."/>
            <person name="Chen W."/>
            <person name="Chen H."/>
            <person name="Wei G."/>
        </authorList>
    </citation>
    <scope>NUCLEOTIDE SEQUENCE [LARGE SCALE GENOMIC DNA]</scope>
    <source>
        <strain evidence="2 3">CCNWXJ12-2</strain>
    </source>
</reference>
<sequence length="477" mass="50775">MTVRILFEPAQELSGEIVTQFHLEKETVNLPVAARVPVNMGALSSVIQQYESGTNPTATVVKDVGSALWSNIARHQNATEAFRDALNGADSAVVRLTFTALGDEARALPWETMYSPHGFLAFGSQVPIIREIPDTGRTAPLAIEAGMPFKLLAVIAAQGGDANSEWRALRRALQAAGGGMPTEVLVLSSSKAVVDDIKSAGTDGIAARKMPGSKQDLVHAIAEFAPHYAHFFCHGEPTGGNLVLENGGAEYGEERSLFLDLVDLKQSLLGTTWIVVLNACSLAGDGADQSGETASLCEKLVQQGLPLVIGMRAPVSESNANRFAEGFTGRALAAIARTLEKPGTTDLNLGRCFAAACRDILADNPQPPNAAAEVFREWSLPVYTTREGFGLIERPPPLPPEAAEMIAEDVLDGDTPRLDTLATLKREELAGELDMLSDLIAKLDSYAPHVIDGIEARIREIKTALTGVPVQMTGHPG</sequence>
<evidence type="ECO:0000259" key="1">
    <source>
        <dbReference type="Pfam" id="PF12770"/>
    </source>
</evidence>
<dbReference type="Proteomes" id="UP000003250">
    <property type="component" value="Unassembled WGS sequence"/>
</dbReference>
<dbReference type="Pfam" id="PF12770">
    <property type="entry name" value="CHAT"/>
    <property type="match status" value="1"/>
</dbReference>
<dbReference type="AlphaFoldDB" id="H0HQ93"/>
<evidence type="ECO:0000313" key="2">
    <source>
        <dbReference type="EMBL" id="EHK57119.1"/>
    </source>
</evidence>
<name>H0HQ93_9HYPH</name>
<evidence type="ECO:0000313" key="3">
    <source>
        <dbReference type="Proteomes" id="UP000003250"/>
    </source>
</evidence>
<gene>
    <name evidence="2" type="ORF">MAXJ12_11617</name>
</gene>